<dbReference type="InterPro" id="IPR039425">
    <property type="entry name" value="RNA_pol_sigma-70-like"/>
</dbReference>
<evidence type="ECO:0000259" key="8">
    <source>
        <dbReference type="Pfam" id="PF08281"/>
    </source>
</evidence>
<keyword evidence="3" id="KW-0731">Sigma factor</keyword>
<accession>A0ABX2AN41</accession>
<comment type="similarity">
    <text evidence="1">Belongs to the sigma-70 factor family. ECF subfamily.</text>
</comment>
<reference evidence="9 10" key="1">
    <citation type="submission" date="2020-05" db="EMBL/GenBank/DDBJ databases">
        <title>Distinct polysaccharide utilization as determinants for interspecies competition between intestinal Prevotella spp.</title>
        <authorList>
            <person name="Galvez E.J.C."/>
            <person name="Iljazovic A."/>
            <person name="Strowig T."/>
        </authorList>
    </citation>
    <scope>NUCLEOTIDE SEQUENCE [LARGE SCALE GENOMIC DNA]</scope>
    <source>
        <strain evidence="9 10">PMUR</strain>
    </source>
</reference>
<evidence type="ECO:0000256" key="1">
    <source>
        <dbReference type="ARBA" id="ARBA00010641"/>
    </source>
</evidence>
<evidence type="ECO:0000256" key="3">
    <source>
        <dbReference type="ARBA" id="ARBA00023082"/>
    </source>
</evidence>
<evidence type="ECO:0000313" key="9">
    <source>
        <dbReference type="EMBL" id="NPD92540.1"/>
    </source>
</evidence>
<dbReference type="SUPFAM" id="SSF88659">
    <property type="entry name" value="Sigma3 and sigma4 domains of RNA polymerase sigma factors"/>
    <property type="match status" value="1"/>
</dbReference>
<dbReference type="CDD" id="cd06171">
    <property type="entry name" value="Sigma70_r4"/>
    <property type="match status" value="1"/>
</dbReference>
<evidence type="ECO:0000256" key="4">
    <source>
        <dbReference type="ARBA" id="ARBA00023125"/>
    </source>
</evidence>
<sequence length="174" mass="20478">MKKYNFRNDILPLKNELYQLALRITLNDAEAEDVVQETMIKVWNRRDSWETIESIEAFCLTICRNLSLDKIRKTENQNLSLDNNADNSFPADNSYSSNPEEQTVQQDRLQLVRTLIGQLPEKQRSVMQLRDFEGKSYKEIAQILEISEDQVKVNLFRARQTIKKKFIETENYGL</sequence>
<evidence type="ECO:0000259" key="7">
    <source>
        <dbReference type="Pfam" id="PF04542"/>
    </source>
</evidence>
<dbReference type="SUPFAM" id="SSF88946">
    <property type="entry name" value="Sigma2 domain of RNA polymerase sigma factors"/>
    <property type="match status" value="1"/>
</dbReference>
<feature type="domain" description="RNA polymerase sigma-70 region 2" evidence="7">
    <location>
        <begin position="14"/>
        <end position="74"/>
    </location>
</feature>
<dbReference type="RefSeq" id="WP_172275870.1">
    <property type="nucleotide sequence ID" value="NZ_CASGMU010000013.1"/>
</dbReference>
<dbReference type="NCBIfam" id="TIGR02937">
    <property type="entry name" value="sigma70-ECF"/>
    <property type="match status" value="1"/>
</dbReference>
<dbReference type="InterPro" id="IPR014284">
    <property type="entry name" value="RNA_pol_sigma-70_dom"/>
</dbReference>
<proteinExistence type="inferred from homology"/>
<evidence type="ECO:0000256" key="6">
    <source>
        <dbReference type="SAM" id="MobiDB-lite"/>
    </source>
</evidence>
<dbReference type="PANTHER" id="PTHR43133:SF8">
    <property type="entry name" value="RNA POLYMERASE SIGMA FACTOR HI_1459-RELATED"/>
    <property type="match status" value="1"/>
</dbReference>
<dbReference type="Pfam" id="PF08281">
    <property type="entry name" value="Sigma70_r4_2"/>
    <property type="match status" value="1"/>
</dbReference>
<dbReference type="InterPro" id="IPR013324">
    <property type="entry name" value="RNA_pol_sigma_r3/r4-like"/>
</dbReference>
<dbReference type="Pfam" id="PF04542">
    <property type="entry name" value="Sigma70_r2"/>
    <property type="match status" value="1"/>
</dbReference>
<evidence type="ECO:0000313" key="10">
    <source>
        <dbReference type="Proteomes" id="UP000714420"/>
    </source>
</evidence>
<dbReference type="InterPro" id="IPR036388">
    <property type="entry name" value="WH-like_DNA-bd_sf"/>
</dbReference>
<protein>
    <submittedName>
        <fullName evidence="9">Sigma-70 family RNA polymerase sigma factor</fullName>
    </submittedName>
</protein>
<dbReference type="Gene3D" id="1.10.1740.10">
    <property type="match status" value="1"/>
</dbReference>
<name>A0ABX2AN41_9BACT</name>
<comment type="caution">
    <text evidence="9">The sequence shown here is derived from an EMBL/GenBank/DDBJ whole genome shotgun (WGS) entry which is preliminary data.</text>
</comment>
<dbReference type="EMBL" id="JABKKF010000009">
    <property type="protein sequence ID" value="NPD92540.1"/>
    <property type="molecule type" value="Genomic_DNA"/>
</dbReference>
<dbReference type="InterPro" id="IPR013325">
    <property type="entry name" value="RNA_pol_sigma_r2"/>
</dbReference>
<dbReference type="InterPro" id="IPR013249">
    <property type="entry name" value="RNA_pol_sigma70_r4_t2"/>
</dbReference>
<organism evidence="9 10">
    <name type="scientific">Xylanibacter muris</name>
    <dbReference type="NCBI Taxonomy" id="2736290"/>
    <lineage>
        <taxon>Bacteria</taxon>
        <taxon>Pseudomonadati</taxon>
        <taxon>Bacteroidota</taxon>
        <taxon>Bacteroidia</taxon>
        <taxon>Bacteroidales</taxon>
        <taxon>Prevotellaceae</taxon>
        <taxon>Xylanibacter</taxon>
    </lineage>
</organism>
<gene>
    <name evidence="9" type="ORF">HPS56_09345</name>
</gene>
<dbReference type="InterPro" id="IPR007627">
    <property type="entry name" value="RNA_pol_sigma70_r2"/>
</dbReference>
<dbReference type="Gene3D" id="1.10.10.10">
    <property type="entry name" value="Winged helix-like DNA-binding domain superfamily/Winged helix DNA-binding domain"/>
    <property type="match status" value="1"/>
</dbReference>
<keyword evidence="5" id="KW-0804">Transcription</keyword>
<evidence type="ECO:0000256" key="5">
    <source>
        <dbReference type="ARBA" id="ARBA00023163"/>
    </source>
</evidence>
<keyword evidence="4" id="KW-0238">DNA-binding</keyword>
<dbReference type="Proteomes" id="UP000714420">
    <property type="component" value="Unassembled WGS sequence"/>
</dbReference>
<evidence type="ECO:0000256" key="2">
    <source>
        <dbReference type="ARBA" id="ARBA00023015"/>
    </source>
</evidence>
<feature type="region of interest" description="Disordered" evidence="6">
    <location>
        <begin position="79"/>
        <end position="103"/>
    </location>
</feature>
<dbReference type="PANTHER" id="PTHR43133">
    <property type="entry name" value="RNA POLYMERASE ECF-TYPE SIGMA FACTO"/>
    <property type="match status" value="1"/>
</dbReference>
<keyword evidence="2" id="KW-0805">Transcription regulation</keyword>
<feature type="domain" description="RNA polymerase sigma factor 70 region 4 type 2" evidence="8">
    <location>
        <begin position="110"/>
        <end position="161"/>
    </location>
</feature>
<keyword evidence="10" id="KW-1185">Reference proteome</keyword>